<dbReference type="PANTHER" id="PTHR32322">
    <property type="entry name" value="INNER MEMBRANE TRANSPORTER"/>
    <property type="match status" value="1"/>
</dbReference>
<dbReference type="GO" id="GO:0016020">
    <property type="term" value="C:membrane"/>
    <property type="evidence" value="ECO:0007669"/>
    <property type="project" value="UniProtKB-SubCell"/>
</dbReference>
<proteinExistence type="inferred from homology"/>
<evidence type="ECO:0000259" key="7">
    <source>
        <dbReference type="Pfam" id="PF00892"/>
    </source>
</evidence>
<feature type="transmembrane region" description="Helical" evidence="6">
    <location>
        <begin position="220"/>
        <end position="241"/>
    </location>
</feature>
<feature type="domain" description="EamA" evidence="7">
    <location>
        <begin position="131"/>
        <end position="265"/>
    </location>
</feature>
<feature type="transmembrane region" description="Helical" evidence="6">
    <location>
        <begin position="129"/>
        <end position="149"/>
    </location>
</feature>
<dbReference type="InterPro" id="IPR050638">
    <property type="entry name" value="AA-Vitamin_Transporters"/>
</dbReference>
<protein>
    <submittedName>
        <fullName evidence="8">EamA family transporter</fullName>
    </submittedName>
</protein>
<accession>A0A6L5QXV0</accession>
<feature type="transmembrane region" description="Helical" evidence="6">
    <location>
        <begin position="375"/>
        <end position="395"/>
    </location>
</feature>
<comment type="subcellular location">
    <subcellularLocation>
        <location evidence="1">Membrane</location>
        <topology evidence="1">Multi-pass membrane protein</topology>
    </subcellularLocation>
</comment>
<dbReference type="SUPFAM" id="SSF103481">
    <property type="entry name" value="Multidrug resistance efflux transporter EmrE"/>
    <property type="match status" value="2"/>
</dbReference>
<evidence type="ECO:0000313" key="8">
    <source>
        <dbReference type="EMBL" id="MRX42662.1"/>
    </source>
</evidence>
<feature type="transmembrane region" description="Helical" evidence="6">
    <location>
        <begin position="248"/>
        <end position="269"/>
    </location>
</feature>
<feature type="domain" description="EamA" evidence="7">
    <location>
        <begin position="275"/>
        <end position="417"/>
    </location>
</feature>
<gene>
    <name evidence="8" type="ORF">GJR97_02870</name>
</gene>
<keyword evidence="5 6" id="KW-0472">Membrane</keyword>
<feature type="transmembrane region" description="Helical" evidence="6">
    <location>
        <begin position="275"/>
        <end position="293"/>
    </location>
</feature>
<evidence type="ECO:0000256" key="4">
    <source>
        <dbReference type="ARBA" id="ARBA00022989"/>
    </source>
</evidence>
<dbReference type="Pfam" id="PF00892">
    <property type="entry name" value="EamA"/>
    <property type="match status" value="2"/>
</dbReference>
<organism evidence="8 9">
    <name type="scientific">Agromyces kandeliae</name>
    <dbReference type="NCBI Taxonomy" id="2666141"/>
    <lineage>
        <taxon>Bacteria</taxon>
        <taxon>Bacillati</taxon>
        <taxon>Actinomycetota</taxon>
        <taxon>Actinomycetes</taxon>
        <taxon>Micrococcales</taxon>
        <taxon>Microbacteriaceae</taxon>
        <taxon>Agromyces</taxon>
    </lineage>
</organism>
<evidence type="ECO:0000256" key="6">
    <source>
        <dbReference type="SAM" id="Phobius"/>
    </source>
</evidence>
<evidence type="ECO:0000256" key="3">
    <source>
        <dbReference type="ARBA" id="ARBA00022692"/>
    </source>
</evidence>
<feature type="transmembrane region" description="Helical" evidence="6">
    <location>
        <begin position="345"/>
        <end position="368"/>
    </location>
</feature>
<comment type="caution">
    <text evidence="8">The sequence shown here is derived from an EMBL/GenBank/DDBJ whole genome shotgun (WGS) entry which is preliminary data.</text>
</comment>
<dbReference type="PANTHER" id="PTHR32322:SF2">
    <property type="entry name" value="EAMA DOMAIN-CONTAINING PROTEIN"/>
    <property type="match status" value="1"/>
</dbReference>
<keyword evidence="4 6" id="KW-1133">Transmembrane helix</keyword>
<feature type="transmembrane region" description="Helical" evidence="6">
    <location>
        <begin position="161"/>
        <end position="182"/>
    </location>
</feature>
<dbReference type="InterPro" id="IPR000620">
    <property type="entry name" value="EamA_dom"/>
</dbReference>
<feature type="transmembrane region" description="Helical" evidence="6">
    <location>
        <begin position="401"/>
        <end position="419"/>
    </location>
</feature>
<reference evidence="8 9" key="1">
    <citation type="submission" date="2019-11" db="EMBL/GenBank/DDBJ databases">
        <title>Agromyces kandeliae sp. nov., isolated from mangrove soil.</title>
        <authorList>
            <person name="Wang R."/>
        </authorList>
    </citation>
    <scope>NUCLEOTIDE SEQUENCE [LARGE SCALE GENOMIC DNA]</scope>
    <source>
        <strain evidence="8 9">Q22</strain>
    </source>
</reference>
<evidence type="ECO:0000313" key="9">
    <source>
        <dbReference type="Proteomes" id="UP000476511"/>
    </source>
</evidence>
<feature type="transmembrane region" description="Helical" evidence="6">
    <location>
        <begin position="194"/>
        <end position="214"/>
    </location>
</feature>
<evidence type="ECO:0000256" key="2">
    <source>
        <dbReference type="ARBA" id="ARBA00007362"/>
    </source>
</evidence>
<evidence type="ECO:0000256" key="1">
    <source>
        <dbReference type="ARBA" id="ARBA00004141"/>
    </source>
</evidence>
<keyword evidence="9" id="KW-1185">Reference proteome</keyword>
<sequence length="442" mass="45843">MRLLEDRVDGARHGIALERPDLAEAAAHRADLLQFARVAVAATREAPHVEEAGEFARRGELVVAGFRRAGHRVGDCGHEPEGRDRVIGENHLTPDIRFTSVTTITSFGPYGSDGVRTVEEVAVRASRGIVGIALGLAAGLAFGVGGVFVKPLLEAGWSPGAAVLARISIAAVLLVVPGLIALRFDLRPLWRARWTVLLFGVVAVAGVQFAFYASLERIPVSMTLLIEYLAPIALVLFAWASTRRMPQLIVLGGSALALAGLWLVIGPGGGDLDPLGLAFAAIAMIGVCVYYAIGERASEQVPPVALIAAGFVVGAIALGIAGLAGLMPMEVALVDVAFLGGTAPWWVPLLTVGAVSTAFAYAAGIAAIRLLGSRLSSFLGLSEVIFAGIVGWVLLGEALGPLQILGGALILGGIVLVKLERAPRDPATVEAVPEPMPVSTAA</sequence>
<dbReference type="Proteomes" id="UP000476511">
    <property type="component" value="Unassembled WGS sequence"/>
</dbReference>
<comment type="similarity">
    <text evidence="2">Belongs to the EamA transporter family.</text>
</comment>
<name>A0A6L5QXV0_9MICO</name>
<keyword evidence="3 6" id="KW-0812">Transmembrane</keyword>
<dbReference type="EMBL" id="WKJD01000006">
    <property type="protein sequence ID" value="MRX42662.1"/>
    <property type="molecule type" value="Genomic_DNA"/>
</dbReference>
<dbReference type="AlphaFoldDB" id="A0A6L5QXV0"/>
<evidence type="ECO:0000256" key="5">
    <source>
        <dbReference type="ARBA" id="ARBA00023136"/>
    </source>
</evidence>
<feature type="transmembrane region" description="Helical" evidence="6">
    <location>
        <begin position="305"/>
        <end position="325"/>
    </location>
</feature>
<dbReference type="InterPro" id="IPR037185">
    <property type="entry name" value="EmrE-like"/>
</dbReference>